<organism evidence="5 6">
    <name type="scientific">Sphaerisporangium rufum</name>
    <dbReference type="NCBI Taxonomy" id="1381558"/>
    <lineage>
        <taxon>Bacteria</taxon>
        <taxon>Bacillati</taxon>
        <taxon>Actinomycetota</taxon>
        <taxon>Actinomycetes</taxon>
        <taxon>Streptosporangiales</taxon>
        <taxon>Streptosporangiaceae</taxon>
        <taxon>Sphaerisporangium</taxon>
    </lineage>
</organism>
<dbReference type="GO" id="GO:0016787">
    <property type="term" value="F:hydrolase activity"/>
    <property type="evidence" value="ECO:0007669"/>
    <property type="project" value="UniProtKB-KW"/>
</dbReference>
<dbReference type="SUPFAM" id="SSF56601">
    <property type="entry name" value="beta-lactamase/transpeptidase-like"/>
    <property type="match status" value="1"/>
</dbReference>
<dbReference type="InterPro" id="IPR012338">
    <property type="entry name" value="Beta-lactam/transpept-like"/>
</dbReference>
<keyword evidence="5" id="KW-0378">Hydrolase</keyword>
<evidence type="ECO:0000256" key="1">
    <source>
        <dbReference type="SAM" id="MobiDB-lite"/>
    </source>
</evidence>
<keyword evidence="2" id="KW-0812">Transmembrane</keyword>
<dbReference type="Proteomes" id="UP000655287">
    <property type="component" value="Unassembled WGS sequence"/>
</dbReference>
<evidence type="ECO:0000256" key="3">
    <source>
        <dbReference type="SAM" id="SignalP"/>
    </source>
</evidence>
<dbReference type="PANTHER" id="PTHR46825">
    <property type="entry name" value="D-ALANYL-D-ALANINE-CARBOXYPEPTIDASE/ENDOPEPTIDASE AMPH"/>
    <property type="match status" value="1"/>
</dbReference>
<evidence type="ECO:0000313" key="6">
    <source>
        <dbReference type="Proteomes" id="UP000655287"/>
    </source>
</evidence>
<keyword evidence="3" id="KW-0732">Signal</keyword>
<dbReference type="InterPro" id="IPR050491">
    <property type="entry name" value="AmpC-like"/>
</dbReference>
<dbReference type="Gene3D" id="3.40.710.10">
    <property type="entry name" value="DD-peptidase/beta-lactamase superfamily"/>
    <property type="match status" value="1"/>
</dbReference>
<feature type="transmembrane region" description="Helical" evidence="2">
    <location>
        <begin position="378"/>
        <end position="400"/>
    </location>
</feature>
<evidence type="ECO:0000256" key="2">
    <source>
        <dbReference type="SAM" id="Phobius"/>
    </source>
</evidence>
<comment type="caution">
    <text evidence="5">The sequence shown here is derived from an EMBL/GenBank/DDBJ whole genome shotgun (WGS) entry which is preliminary data.</text>
</comment>
<dbReference type="Pfam" id="PF00144">
    <property type="entry name" value="Beta-lactamase"/>
    <property type="match status" value="1"/>
</dbReference>
<keyword evidence="2" id="KW-0472">Membrane</keyword>
<keyword evidence="6" id="KW-1185">Reference proteome</keyword>
<dbReference type="EMBL" id="BOOU01000064">
    <property type="protein sequence ID" value="GII79815.1"/>
    <property type="molecule type" value="Genomic_DNA"/>
</dbReference>
<feature type="chain" id="PRO_5039128585" evidence="3">
    <location>
        <begin position="25"/>
        <end position="526"/>
    </location>
</feature>
<keyword evidence="2" id="KW-1133">Transmembrane helix</keyword>
<feature type="transmembrane region" description="Helical" evidence="2">
    <location>
        <begin position="420"/>
        <end position="441"/>
    </location>
</feature>
<protein>
    <submittedName>
        <fullName evidence="5">Serine hydrolase</fullName>
    </submittedName>
</protein>
<feature type="region of interest" description="Disordered" evidence="1">
    <location>
        <begin position="487"/>
        <end position="526"/>
    </location>
</feature>
<dbReference type="InterPro" id="IPR001466">
    <property type="entry name" value="Beta-lactam-related"/>
</dbReference>
<accession>A0A919V6Y9</accession>
<proteinExistence type="predicted"/>
<dbReference type="PANTHER" id="PTHR46825:SF9">
    <property type="entry name" value="BETA-LACTAMASE-RELATED DOMAIN-CONTAINING PROTEIN"/>
    <property type="match status" value="1"/>
</dbReference>
<feature type="domain" description="Beta-lactamase-related" evidence="4">
    <location>
        <begin position="41"/>
        <end position="356"/>
    </location>
</feature>
<reference evidence="5" key="1">
    <citation type="submission" date="2021-01" db="EMBL/GenBank/DDBJ databases">
        <title>Whole genome shotgun sequence of Sphaerisporangium rufum NBRC 109079.</title>
        <authorList>
            <person name="Komaki H."/>
            <person name="Tamura T."/>
        </authorList>
    </citation>
    <scope>NUCLEOTIDE SEQUENCE</scope>
    <source>
        <strain evidence="5">NBRC 109079</strain>
    </source>
</reference>
<gene>
    <name evidence="5" type="ORF">Sru01_47970</name>
</gene>
<name>A0A919V6Y9_9ACTN</name>
<evidence type="ECO:0000259" key="4">
    <source>
        <dbReference type="Pfam" id="PF00144"/>
    </source>
</evidence>
<sequence>MRRRPAAAQTGAVLIRILTALALAIPAAPTAPVRDITPAAIDAVVRSYREATGVPGVAVAVTRGRTVLHTAGYGRTGHGAAVTDRTVMAVASLSKSMTALAVLQLADAGRVALDAPVRGYLPEFTPADERAGRVTVRQLLNHTSGLSDRTNPSFSAPAVRSLREAVAAMRTARLAAEPGSRFEYHNPNFQLAARLVEVVSGRPFDAYLRERLFRPLGMTDSRSIDTADELPPSSRGHLMVAGTPLALPEPPAFGAGSGAVLSTARDMAAWLIAHNDEGRGPDGTPVVSAAAIAEVHRSAADGHGLGWQADTSASGTPLIEHDGDMMTFTAYQALLPGTGYGVAVMANTGTLHRDAQTIGAGLIDLIEGRTPARPGTPLVWMDLTTLALVLAAVPLGARGIGRARRWAARRRPAWQSVARLLPYLLPPALLVELHRLVSLLYRGRDISWLQTAYLYPAFTLLLAVTSGAGVAVVACRVTFLLRARRGRPGPGVDPARAYPPADGAPSPASESGARATTVPSAVTDGP</sequence>
<feature type="signal peptide" evidence="3">
    <location>
        <begin position="1"/>
        <end position="24"/>
    </location>
</feature>
<dbReference type="AlphaFoldDB" id="A0A919V6Y9"/>
<evidence type="ECO:0000313" key="5">
    <source>
        <dbReference type="EMBL" id="GII79815.1"/>
    </source>
</evidence>
<feature type="transmembrane region" description="Helical" evidence="2">
    <location>
        <begin position="453"/>
        <end position="479"/>
    </location>
</feature>